<dbReference type="SMART" id="SM00261">
    <property type="entry name" value="FU"/>
    <property type="match status" value="2"/>
</dbReference>
<dbReference type="Proteomes" id="UP001295684">
    <property type="component" value="Unassembled WGS sequence"/>
</dbReference>
<dbReference type="SUPFAM" id="SSF57184">
    <property type="entry name" value="Growth factor receptor domain"/>
    <property type="match status" value="1"/>
</dbReference>
<dbReference type="CDD" id="cd00064">
    <property type="entry name" value="FU"/>
    <property type="match status" value="1"/>
</dbReference>
<feature type="transmembrane region" description="Helical" evidence="2">
    <location>
        <begin position="1889"/>
        <end position="1908"/>
    </location>
</feature>
<gene>
    <name evidence="3" type="ORF">ECRASSUSDP1_LOCUS3142</name>
</gene>
<protein>
    <submittedName>
        <fullName evidence="3">Uncharacterized protein</fullName>
    </submittedName>
</protein>
<dbReference type="PANTHER" id="PTHR11319:SF35">
    <property type="entry name" value="OUTER MEMBRANE PROTEIN PMPC-RELATED"/>
    <property type="match status" value="1"/>
</dbReference>
<feature type="transmembrane region" description="Helical" evidence="2">
    <location>
        <begin position="1547"/>
        <end position="1567"/>
    </location>
</feature>
<organism evidence="3 4">
    <name type="scientific">Euplotes crassus</name>
    <dbReference type="NCBI Taxonomy" id="5936"/>
    <lineage>
        <taxon>Eukaryota</taxon>
        <taxon>Sar</taxon>
        <taxon>Alveolata</taxon>
        <taxon>Ciliophora</taxon>
        <taxon>Intramacronucleata</taxon>
        <taxon>Spirotrichea</taxon>
        <taxon>Hypotrichia</taxon>
        <taxon>Euplotida</taxon>
        <taxon>Euplotidae</taxon>
        <taxon>Moneuplotes</taxon>
    </lineage>
</organism>
<dbReference type="InterPro" id="IPR006212">
    <property type="entry name" value="Furin_repeat"/>
</dbReference>
<evidence type="ECO:0000313" key="4">
    <source>
        <dbReference type="Proteomes" id="UP001295684"/>
    </source>
</evidence>
<evidence type="ECO:0000256" key="1">
    <source>
        <dbReference type="SAM" id="MobiDB-lite"/>
    </source>
</evidence>
<keyword evidence="2" id="KW-0812">Transmembrane</keyword>
<name>A0AAD1X5R5_EUPCR</name>
<dbReference type="SUPFAM" id="SSF51126">
    <property type="entry name" value="Pectin lyase-like"/>
    <property type="match status" value="2"/>
</dbReference>
<keyword evidence="2" id="KW-1133">Transmembrane helix</keyword>
<dbReference type="InterPro" id="IPR011050">
    <property type="entry name" value="Pectin_lyase_fold/virulence"/>
</dbReference>
<feature type="transmembrane region" description="Helical" evidence="2">
    <location>
        <begin position="1826"/>
        <end position="1843"/>
    </location>
</feature>
<feature type="transmembrane region" description="Helical" evidence="2">
    <location>
        <begin position="1747"/>
        <end position="1774"/>
    </location>
</feature>
<proteinExistence type="predicted"/>
<accession>A0AAD1X5R5</accession>
<sequence length="2049" mass="231948">MLFWCCFFFEPTQGSSNCPTGSFYEYGHCFSCHGSCKECNIYGECTSCKDGFIYNATSKLCDYEECSDGQYYSIPVKSCNDCGDSCNTLCAYQSHCFECLPDQILDLKTMTCVEECDIDSQILIQDPQLQTIPVCRDFEYFVNANSESPVELGTQQHPYKDIESAMVEILNFHSHNPRNVTVNVMEATTVYANSATYIVNMTHVQIQAYNDADTEIGLARMVGIYNSSKIVNPATPTKFSILVHKNQLVNQIIFDNPEFDSDDKVGLRLVNAVFKPFHSGFLIKNFRIVTDYDDPATAHAVFEPYRVDTRTVGMINCDMRMQGSVMRAITTAFNWHMENIIQETQYLYAFSLTKLRCGDDHTDMGTQLYFKNFTSINSGGRPTYLRPKELFMRNYVSNNVHFEDCFFDTYVGHINTLSQYIFYTEETNCKIDDDNKWNFTNIHMTTSRNEEGKNSSFDRTIKLVFVRTSISKSMLAIHMTNATFSNDYNIARGHIVSNFNTLTTYTLKDIKFINCEGNVFKVVGPRVEIDGLLIENHTSTPLTSFMVSIISGNKTSIKNLVIKNFTDGSILTDPLIDLFQYKTSNIALNNISIQDSMFQSKRALFSLSGSSESVLDVDTLRFNNIDLDGDISLIEYTIFKQVTIKNIHCFRTHSLKEGFPSYLISNDYSREGLAPNNTQILQNIVVEESTVPILLISKPDSLTNSTQSLHVSNVTYKNSESAFAFELIKVFKMSTIGSYSIIFEDITFRNLTYGKMSKLMYLQQQLQTPVIITNLNVFDIAFAGITVEAYESNEVYNKTHVSITNMKANNVDGRSISLFNLYKESEVEIVHSEFSFIGNYDKGAVLFAGKKRTTAIFRNCSFWNNTSIEGGVFDVESDSNVKCNNCSLTNNFAITAGVVKVSADGMFEFYNSTIKNNFALSGAVAELFSSQLTSVVNGSTLATNFGVSQQQVSNVILTQSYIFQSFKDYLNDNPFLLETDSILTCFKIVSAKLRITQTKLIDQQYVLYSISSRIILSFTNIENMSIESRLFRISESDLTIKNMTLSNLNCESQAYEIFYLVKAYIEAESLVYSRSTCKLISSGLSQVSLKKLNSSSISLSNVPLITLQHSLSADLNNDGKEIQTSIKESSFWNISIAGGNLITIKVSGVADISSNSFTQISSQIIKIEGSKVGYINNVTFSESRECLVATRSSIDIIHNSRFEGCGNSSITNGGAIRLIDSSSKINQSVFTHNKAKIGASISVKCGFGQTCSNKFTNLIFKNNTASIMGGGIYYNLARPIMSNITNIHNTADYGPDIASYAIKIVQRGTQNNKMYLNNVGSGLKHEETLYFDLVDEDGQVMVLENAYTLKILTNEAGMAAKGTVLDRFEHGQAELDNLIFFGKVGLKNITYKLTSASINPRIINEVLNNSEGEYDNIIDASFRYCKPGELQTSDGQCQECKPTTFTLKENSTECLPCMDFATCEGKDEIQVHAGYWRINMNSSSIIECPNDEACLGGFHPDNEQGPAKCNTGYHGLLCTKCDIVKGIKYQPLSGFQCSKCPKPVLNAIRLIAFVVLAFLFLMLLIYINLRKKKESDVSILLRIITNYMQLITAFLTFNIKMPTNVTGLFAFTNKVSSPDETFLSFDCFIADYEIKAFAPSNELFKMVLYIFFPIIMAAAILVLFSLIKIIHYSIWAIKHQCANRNHRFKSLFDLKRSMVVSMICIIFLFHPTLAVKSLAMFLCIDVDDGDSRMKYHLEYQCYSVDHIKWICLVSVPTMIIWVIGVPCVLLRILIQNRSKLGESKMQRYFLMLYQGLKEKTFYWEFINGLRKLAILCINSFMDRFSVNYKVLISVVSMLFFYYVQKHVMPYKSYEHNRIDLMSLTTATITIYAGIIFSLGNEAYEGFKTFTWLVIVFSNVYFILSWVYLLMLSLGWKNPKFLWVISLLGCIIYRRRVDKNEIKQSSITEQIPAATILKETTPKRRVFGKKSAFRKIRKRKKNRKVLHSKKSRREPKTKQKKAPKNTIPILDNLFEEEKSSASCQSDNRLRFSLFKRFGGPLRERIQYEES</sequence>
<evidence type="ECO:0000256" key="2">
    <source>
        <dbReference type="SAM" id="Phobius"/>
    </source>
</evidence>
<dbReference type="PANTHER" id="PTHR11319">
    <property type="entry name" value="G PROTEIN-COUPLED RECEPTOR-RELATED"/>
    <property type="match status" value="1"/>
</dbReference>
<dbReference type="EMBL" id="CAMPGE010003009">
    <property type="protein sequence ID" value="CAI2361829.1"/>
    <property type="molecule type" value="Genomic_DNA"/>
</dbReference>
<dbReference type="Gene3D" id="2.10.220.10">
    <property type="entry name" value="Hormone Receptor, Insulin-like Growth Factor Receptor 1, Chain A, domain 2"/>
    <property type="match status" value="1"/>
</dbReference>
<keyword evidence="4" id="KW-1185">Reference proteome</keyword>
<keyword evidence="2" id="KW-0472">Membrane</keyword>
<feature type="transmembrane region" description="Helical" evidence="2">
    <location>
        <begin position="1698"/>
        <end position="1722"/>
    </location>
</feature>
<dbReference type="InterPro" id="IPR009030">
    <property type="entry name" value="Growth_fac_rcpt_cys_sf"/>
</dbReference>
<feature type="transmembrane region" description="Helical" evidence="2">
    <location>
        <begin position="1858"/>
        <end position="1877"/>
    </location>
</feature>
<reference evidence="3" key="1">
    <citation type="submission" date="2023-07" db="EMBL/GenBank/DDBJ databases">
        <authorList>
            <consortium name="AG Swart"/>
            <person name="Singh M."/>
            <person name="Singh A."/>
            <person name="Seah K."/>
            <person name="Emmerich C."/>
        </authorList>
    </citation>
    <scope>NUCLEOTIDE SEQUENCE</scope>
    <source>
        <strain evidence="3">DP1</strain>
    </source>
</reference>
<evidence type="ECO:0000313" key="3">
    <source>
        <dbReference type="EMBL" id="CAI2361829.1"/>
    </source>
</evidence>
<comment type="caution">
    <text evidence="3">The sequence shown here is derived from an EMBL/GenBank/DDBJ whole genome shotgun (WGS) entry which is preliminary data.</text>
</comment>
<feature type="transmembrane region" description="Helical" evidence="2">
    <location>
        <begin position="1647"/>
        <end position="1677"/>
    </location>
</feature>
<feature type="region of interest" description="Disordered" evidence="1">
    <location>
        <begin position="1980"/>
        <end position="2002"/>
    </location>
</feature>